<dbReference type="InterPro" id="IPR027365">
    <property type="entry name" value="GNAT_acetyltra_YdfB-like"/>
</dbReference>
<dbReference type="InterPro" id="IPR016181">
    <property type="entry name" value="Acyl_CoA_acyltransferase"/>
</dbReference>
<dbReference type="CDD" id="cd04301">
    <property type="entry name" value="NAT_SF"/>
    <property type="match status" value="1"/>
</dbReference>
<dbReference type="EMBL" id="FQZO01000010">
    <property type="protein sequence ID" value="SHJ90595.1"/>
    <property type="molecule type" value="Genomic_DNA"/>
</dbReference>
<organism evidence="2 3">
    <name type="scientific">Clostridium amylolyticum</name>
    <dbReference type="NCBI Taxonomy" id="1121298"/>
    <lineage>
        <taxon>Bacteria</taxon>
        <taxon>Bacillati</taxon>
        <taxon>Bacillota</taxon>
        <taxon>Clostridia</taxon>
        <taxon>Eubacteriales</taxon>
        <taxon>Clostridiaceae</taxon>
        <taxon>Clostridium</taxon>
    </lineage>
</organism>
<dbReference type="RefSeq" id="WP_073011655.1">
    <property type="nucleotide sequence ID" value="NZ_FQZO01000010.1"/>
</dbReference>
<dbReference type="GO" id="GO:0016747">
    <property type="term" value="F:acyltransferase activity, transferring groups other than amino-acyl groups"/>
    <property type="evidence" value="ECO:0007669"/>
    <property type="project" value="InterPro"/>
</dbReference>
<gene>
    <name evidence="2" type="ORF">SAMN05444401_0085</name>
</gene>
<protein>
    <recommendedName>
        <fullName evidence="1">N-acetyltransferase domain-containing protein</fullName>
    </recommendedName>
</protein>
<name>A0A1M6N4G5_9CLOT</name>
<dbReference type="OrthoDB" id="248489at2"/>
<feature type="domain" description="N-acetyltransferase" evidence="1">
    <location>
        <begin position="131"/>
        <end position="266"/>
    </location>
</feature>
<reference evidence="2 3" key="1">
    <citation type="submission" date="2016-11" db="EMBL/GenBank/DDBJ databases">
        <authorList>
            <person name="Jaros S."/>
            <person name="Januszkiewicz K."/>
            <person name="Wedrychowicz H."/>
        </authorList>
    </citation>
    <scope>NUCLEOTIDE SEQUENCE [LARGE SCALE GENOMIC DNA]</scope>
    <source>
        <strain evidence="2 3">DSM 21864</strain>
    </source>
</reference>
<accession>A0A1M6N4G5</accession>
<evidence type="ECO:0000313" key="3">
    <source>
        <dbReference type="Proteomes" id="UP000184080"/>
    </source>
</evidence>
<dbReference type="STRING" id="1121298.SAMN05444401_0085"/>
<evidence type="ECO:0000313" key="2">
    <source>
        <dbReference type="EMBL" id="SHJ90595.1"/>
    </source>
</evidence>
<dbReference type="InterPro" id="IPR000182">
    <property type="entry name" value="GNAT_dom"/>
</dbReference>
<dbReference type="PROSITE" id="PS51186">
    <property type="entry name" value="GNAT"/>
    <property type="match status" value="1"/>
</dbReference>
<keyword evidence="3" id="KW-1185">Reference proteome</keyword>
<evidence type="ECO:0000259" key="1">
    <source>
        <dbReference type="PROSITE" id="PS51186"/>
    </source>
</evidence>
<dbReference type="Gene3D" id="3.40.630.30">
    <property type="match status" value="1"/>
</dbReference>
<dbReference type="AlphaFoldDB" id="A0A1M6N4G5"/>
<proteinExistence type="predicted"/>
<dbReference type="SUPFAM" id="SSF55729">
    <property type="entry name" value="Acyl-CoA N-acyltransferases (Nat)"/>
    <property type="match status" value="1"/>
</dbReference>
<dbReference type="Proteomes" id="UP000184080">
    <property type="component" value="Unassembled WGS sequence"/>
</dbReference>
<dbReference type="Pfam" id="PF12746">
    <property type="entry name" value="GNAT_acetyltran"/>
    <property type="match status" value="1"/>
</dbReference>
<sequence length="266" mass="30645">MIRKLTEKDNNNLMNLIMEEPEYNLYIIGDVENFGYSQDFLELYGEFDEYDVISAVLVRYFNIFNLYAKDRFDMNGFINIIKSYDKPRMLVGKTQIISRFEGSSLGFNKSELHHFAVLREIKSAFQVDKKIIVKKANIDDVERIADLRNVISEFSSGSNNFKEILLNDFKAGTAHGYYVEVEGDIVSYAQTSAENSKSAMVVSVMTDKKYRKKGLASACIKVLCDDLIKQGKTLCLFYRNPEAGSIYRRLGFKEIGLWSMYVEMEK</sequence>